<accession>A0A388K6Q1</accession>
<dbReference type="EMBL" id="BFEA01000064">
    <property type="protein sequence ID" value="GBG65706.1"/>
    <property type="molecule type" value="Genomic_DNA"/>
</dbReference>
<protein>
    <submittedName>
        <fullName evidence="1">Uncharacterized protein</fullName>
    </submittedName>
</protein>
<dbReference type="Gene3D" id="2.60.120.430">
    <property type="entry name" value="Galactose-binding lectin"/>
    <property type="match status" value="1"/>
</dbReference>
<gene>
    <name evidence="1" type="ORF">CBR_g52007</name>
</gene>
<reference evidence="1 2" key="1">
    <citation type="journal article" date="2018" name="Cell">
        <title>The Chara Genome: Secondary Complexity and Implications for Plant Terrestrialization.</title>
        <authorList>
            <person name="Nishiyama T."/>
            <person name="Sakayama H."/>
            <person name="Vries J.D."/>
            <person name="Buschmann H."/>
            <person name="Saint-Marcoux D."/>
            <person name="Ullrich K.K."/>
            <person name="Haas F.B."/>
            <person name="Vanderstraeten L."/>
            <person name="Becker D."/>
            <person name="Lang D."/>
            <person name="Vosolsobe S."/>
            <person name="Rombauts S."/>
            <person name="Wilhelmsson P.K.I."/>
            <person name="Janitza P."/>
            <person name="Kern R."/>
            <person name="Heyl A."/>
            <person name="Rumpler F."/>
            <person name="Villalobos L.I.A.C."/>
            <person name="Clay J.M."/>
            <person name="Skokan R."/>
            <person name="Toyoda A."/>
            <person name="Suzuki Y."/>
            <person name="Kagoshima H."/>
            <person name="Schijlen E."/>
            <person name="Tajeshwar N."/>
            <person name="Catarino B."/>
            <person name="Hetherington A.J."/>
            <person name="Saltykova A."/>
            <person name="Bonnot C."/>
            <person name="Breuninger H."/>
            <person name="Symeonidi A."/>
            <person name="Radhakrishnan G.V."/>
            <person name="Van Nieuwerburgh F."/>
            <person name="Deforce D."/>
            <person name="Chang C."/>
            <person name="Karol K.G."/>
            <person name="Hedrich R."/>
            <person name="Ulvskov P."/>
            <person name="Glockner G."/>
            <person name="Delwiche C.F."/>
            <person name="Petrasek J."/>
            <person name="Van de Peer Y."/>
            <person name="Friml J."/>
            <person name="Beilby M."/>
            <person name="Dolan L."/>
            <person name="Kohara Y."/>
            <person name="Sugano S."/>
            <person name="Fujiyama A."/>
            <person name="Delaux P.-M."/>
            <person name="Quint M."/>
            <person name="TheiBen G."/>
            <person name="Hagemann M."/>
            <person name="Harholt J."/>
            <person name="Dunand C."/>
            <person name="Zachgo S."/>
            <person name="Langdale J."/>
            <person name="Maumus F."/>
            <person name="Straeten D.V.D."/>
            <person name="Gould S.B."/>
            <person name="Rensing S.A."/>
        </authorList>
    </citation>
    <scope>NUCLEOTIDE SEQUENCE [LARGE SCALE GENOMIC DNA]</scope>
    <source>
        <strain evidence="1 2">S276</strain>
    </source>
</reference>
<organism evidence="1 2">
    <name type="scientific">Chara braunii</name>
    <name type="common">Braun's stonewort</name>
    <dbReference type="NCBI Taxonomy" id="69332"/>
    <lineage>
        <taxon>Eukaryota</taxon>
        <taxon>Viridiplantae</taxon>
        <taxon>Streptophyta</taxon>
        <taxon>Charophyceae</taxon>
        <taxon>Charales</taxon>
        <taxon>Characeae</taxon>
        <taxon>Chara</taxon>
    </lineage>
</organism>
<keyword evidence="2" id="KW-1185">Reference proteome</keyword>
<proteinExistence type="predicted"/>
<evidence type="ECO:0000313" key="2">
    <source>
        <dbReference type="Proteomes" id="UP000265515"/>
    </source>
</evidence>
<sequence>MSPGLGPRLPLSGFYNLTVIPGRFYSVRLCFGFLSGDIVPVFNLTLNGAPVGQVPSAEPRHVSESGIVSLKKEFSVYVNDSNIWIGFMSIGRGEPRVNSIEILQLLESLAIMKTADLNLGIDTALELQERVNCGGGKVTENATQLFGWEPDDGYLSVTAYEHNQVENSPSTIAESDDLCLSKNESDGSEFFSNLLFEFGWMSADVVCTRRRGLEEGTIAYQFPLAPARQYLVILYFSEGFSSETIAALGDRVIDVIVTVWSPPTQLSSQLLTQHASDLSTNATIDTFTHDYFMAVLPGQVEARNITVLLRPNSSSKSRVAIVNGVEIYGQFPMNGDTLPSDVDVFLAIGQQLDVLPEYERDPCMSPPLFPVSCAMSTEMGPPTIVS</sequence>
<dbReference type="Proteomes" id="UP000265515">
    <property type="component" value="Unassembled WGS sequence"/>
</dbReference>
<dbReference type="AlphaFoldDB" id="A0A388K6Q1"/>
<dbReference type="Gramene" id="GBG65706">
    <property type="protein sequence ID" value="GBG65706"/>
    <property type="gene ID" value="CBR_g52007"/>
</dbReference>
<evidence type="ECO:0000313" key="1">
    <source>
        <dbReference type="EMBL" id="GBG65706.1"/>
    </source>
</evidence>
<comment type="caution">
    <text evidence="1">The sequence shown here is derived from an EMBL/GenBank/DDBJ whole genome shotgun (WGS) entry which is preliminary data.</text>
</comment>
<name>A0A388K6Q1_CHABU</name>
<dbReference type="STRING" id="69332.A0A388K6Q1"/>